<dbReference type="EMBL" id="FQUL01000026">
    <property type="protein sequence ID" value="SHE81337.1"/>
    <property type="molecule type" value="Genomic_DNA"/>
</dbReference>
<protein>
    <submittedName>
        <fullName evidence="1">Uncharacterized protein</fullName>
    </submittedName>
</protein>
<keyword evidence="2" id="KW-1185">Reference proteome</keyword>
<proteinExistence type="predicted"/>
<dbReference type="AlphaFoldDB" id="A0A1M4WJG5"/>
<gene>
    <name evidence="1" type="ORF">SAMN02745225_01689</name>
</gene>
<name>A0A1M4WJG5_9ACTN</name>
<evidence type="ECO:0000313" key="2">
    <source>
        <dbReference type="Proteomes" id="UP000184295"/>
    </source>
</evidence>
<accession>A0A1M4WJG5</accession>
<sequence>MDFEFLVLVWVLSTLIFAERVDLVTFACPSAFVKALSALWAS</sequence>
<dbReference type="STRING" id="1121881.SAMN02745225_01689"/>
<reference evidence="2" key="1">
    <citation type="submission" date="2016-11" db="EMBL/GenBank/DDBJ databases">
        <authorList>
            <person name="Varghese N."/>
            <person name="Submissions S."/>
        </authorList>
    </citation>
    <scope>NUCLEOTIDE SEQUENCE [LARGE SCALE GENOMIC DNA]</scope>
    <source>
        <strain evidence="2">DSM 19514</strain>
    </source>
</reference>
<dbReference type="Proteomes" id="UP000184295">
    <property type="component" value="Unassembled WGS sequence"/>
</dbReference>
<evidence type="ECO:0000313" key="1">
    <source>
        <dbReference type="EMBL" id="SHE81337.1"/>
    </source>
</evidence>
<organism evidence="1 2">
    <name type="scientific">Ferrithrix thermotolerans DSM 19514</name>
    <dbReference type="NCBI Taxonomy" id="1121881"/>
    <lineage>
        <taxon>Bacteria</taxon>
        <taxon>Bacillati</taxon>
        <taxon>Actinomycetota</taxon>
        <taxon>Acidimicrobiia</taxon>
        <taxon>Acidimicrobiales</taxon>
        <taxon>Acidimicrobiaceae</taxon>
        <taxon>Ferrithrix</taxon>
    </lineage>
</organism>